<protein>
    <recommendedName>
        <fullName evidence="2">Alpha/beta hydrolase fold-3 domain-containing protein</fullName>
    </recommendedName>
</protein>
<feature type="domain" description="Alpha/beta hydrolase fold-3" evidence="2">
    <location>
        <begin position="118"/>
        <end position="325"/>
    </location>
</feature>
<dbReference type="EMBL" id="LFMY01000023">
    <property type="protein sequence ID" value="OKL55286.1"/>
    <property type="molecule type" value="Genomic_DNA"/>
</dbReference>
<evidence type="ECO:0000313" key="3">
    <source>
        <dbReference type="EMBL" id="OKL55286.1"/>
    </source>
</evidence>
<dbReference type="PANTHER" id="PTHR48081:SF8">
    <property type="entry name" value="ALPHA_BETA HYDROLASE FOLD-3 DOMAIN-CONTAINING PROTEIN-RELATED"/>
    <property type="match status" value="1"/>
</dbReference>
<dbReference type="AlphaFoldDB" id="A0A225AK94"/>
<dbReference type="InterPro" id="IPR029058">
    <property type="entry name" value="AB_hydrolase_fold"/>
</dbReference>
<dbReference type="OrthoDB" id="408631at2759"/>
<evidence type="ECO:0000256" key="1">
    <source>
        <dbReference type="ARBA" id="ARBA00022801"/>
    </source>
</evidence>
<dbReference type="SUPFAM" id="SSF53474">
    <property type="entry name" value="alpha/beta-Hydrolases"/>
    <property type="match status" value="1"/>
</dbReference>
<sequence>MSDEQPLYINTKHWLRRRSTDENIKVDKIIEACEPQLRPALETIRQQQYKVTTREQLARVRERTTESNAKSILDAYHARYPGSHLERVEWSFERQGHIIGLTIFRPPDDGTAGGRPCVYYIHGGGFIFGNRWSGIATIIHLIHDHNAICVTVEYRLAPEWNAPTSLEDCYHGLVQVWKQRESFGINDRLLLVGRSAGANLAAGVALRVRDSQDQGKPRICGQILSFPMLDHTSTMASEKFSESPAWPLCNNRFAWAQYLGDEEENVTIYTVPGIAAAQDLCDWPRTLVEYAHVDCLSTEAHHFGEKLEAAGNDVEIIPWEGLFHCGDWTLQGRQDLYHAELQSRSEWAGRCFRDS</sequence>
<proteinExistence type="predicted"/>
<keyword evidence="1" id="KW-0378">Hydrolase</keyword>
<dbReference type="GeneID" id="31009193"/>
<dbReference type="GO" id="GO:0016787">
    <property type="term" value="F:hydrolase activity"/>
    <property type="evidence" value="ECO:0007669"/>
    <property type="project" value="UniProtKB-KW"/>
</dbReference>
<dbReference type="Proteomes" id="UP000214365">
    <property type="component" value="Unassembled WGS sequence"/>
</dbReference>
<dbReference type="InterPro" id="IPR013094">
    <property type="entry name" value="AB_hydrolase_3"/>
</dbReference>
<dbReference type="RefSeq" id="XP_020115407.1">
    <property type="nucleotide sequence ID" value="XM_020265362.1"/>
</dbReference>
<keyword evidence="4" id="KW-1185">Reference proteome</keyword>
<dbReference type="Pfam" id="PF07859">
    <property type="entry name" value="Abhydrolase_3"/>
    <property type="match status" value="1"/>
</dbReference>
<accession>A0A225AK94</accession>
<organism evidence="3 4">
    <name type="scientific">Talaromyces atroroseus</name>
    <dbReference type="NCBI Taxonomy" id="1441469"/>
    <lineage>
        <taxon>Eukaryota</taxon>
        <taxon>Fungi</taxon>
        <taxon>Dikarya</taxon>
        <taxon>Ascomycota</taxon>
        <taxon>Pezizomycotina</taxon>
        <taxon>Eurotiomycetes</taxon>
        <taxon>Eurotiomycetidae</taxon>
        <taxon>Eurotiales</taxon>
        <taxon>Trichocomaceae</taxon>
        <taxon>Talaromyces</taxon>
        <taxon>Talaromyces sect. Trachyspermi</taxon>
    </lineage>
</organism>
<dbReference type="Gene3D" id="3.40.50.1820">
    <property type="entry name" value="alpha/beta hydrolase"/>
    <property type="match status" value="1"/>
</dbReference>
<name>A0A225AK94_TALAT</name>
<evidence type="ECO:0000313" key="4">
    <source>
        <dbReference type="Proteomes" id="UP000214365"/>
    </source>
</evidence>
<dbReference type="PANTHER" id="PTHR48081">
    <property type="entry name" value="AB HYDROLASE SUPERFAMILY PROTEIN C4A8.06C"/>
    <property type="match status" value="1"/>
</dbReference>
<gene>
    <name evidence="3" type="ORF">UA08_09437</name>
</gene>
<dbReference type="STRING" id="1441469.A0A225AK94"/>
<dbReference type="InterPro" id="IPR050300">
    <property type="entry name" value="GDXG_lipolytic_enzyme"/>
</dbReference>
<reference evidence="3 4" key="1">
    <citation type="submission" date="2015-06" db="EMBL/GenBank/DDBJ databases">
        <title>Talaromyces atroroseus IBT 11181 draft genome.</title>
        <authorList>
            <person name="Rasmussen K.B."/>
            <person name="Rasmussen S."/>
            <person name="Petersen B."/>
            <person name="Sicheritz-Ponten T."/>
            <person name="Mortensen U.H."/>
            <person name="Thrane U."/>
        </authorList>
    </citation>
    <scope>NUCLEOTIDE SEQUENCE [LARGE SCALE GENOMIC DNA]</scope>
    <source>
        <strain evidence="3 4">IBT 11181</strain>
    </source>
</reference>
<evidence type="ECO:0000259" key="2">
    <source>
        <dbReference type="Pfam" id="PF07859"/>
    </source>
</evidence>
<comment type="caution">
    <text evidence="3">The sequence shown here is derived from an EMBL/GenBank/DDBJ whole genome shotgun (WGS) entry which is preliminary data.</text>
</comment>